<proteinExistence type="predicted"/>
<dbReference type="HOGENOM" id="CLU_130419_0_0_6"/>
<dbReference type="KEGG" id="spl:Spea_0794"/>
<sequence>MLSCTSGSYRVGTGFEATQRLEMTNTRKGVDLSLSFFKGDQLAHKIMAKGSVTKVKAPILTYEVELKQGQYLRGLLQVDYSESLQTAITEAQNQLSDEPSKPFLIKVLEMNKAASAVTIQITPGNHLWSCKLSN</sequence>
<dbReference type="STRING" id="398579.Spea_0794"/>
<organism evidence="1 2">
    <name type="scientific">Shewanella pealeana (strain ATCC 700345 / ANG-SQ1)</name>
    <dbReference type="NCBI Taxonomy" id="398579"/>
    <lineage>
        <taxon>Bacteria</taxon>
        <taxon>Pseudomonadati</taxon>
        <taxon>Pseudomonadota</taxon>
        <taxon>Gammaproteobacteria</taxon>
        <taxon>Alteromonadales</taxon>
        <taxon>Shewanellaceae</taxon>
        <taxon>Shewanella</taxon>
    </lineage>
</organism>
<dbReference type="EMBL" id="CP000851">
    <property type="protein sequence ID" value="ABV86121.1"/>
    <property type="molecule type" value="Genomic_DNA"/>
</dbReference>
<evidence type="ECO:0000313" key="1">
    <source>
        <dbReference type="EMBL" id="ABV86121.1"/>
    </source>
</evidence>
<name>A8H0N4_SHEPA</name>
<gene>
    <name evidence="1" type="ordered locus">Spea_0794</name>
</gene>
<evidence type="ECO:0000313" key="2">
    <source>
        <dbReference type="Proteomes" id="UP000002608"/>
    </source>
</evidence>
<keyword evidence="2" id="KW-1185">Reference proteome</keyword>
<protein>
    <submittedName>
        <fullName evidence="1">Uncharacterized protein</fullName>
    </submittedName>
</protein>
<dbReference type="Proteomes" id="UP000002608">
    <property type="component" value="Chromosome"/>
</dbReference>
<accession>A8H0N4</accession>
<dbReference type="AlphaFoldDB" id="A8H0N4"/>
<reference evidence="1 2" key="1">
    <citation type="submission" date="2007-10" db="EMBL/GenBank/DDBJ databases">
        <title>Complete sequence of Shewanella pealeana ATCC 700345.</title>
        <authorList>
            <consortium name="US DOE Joint Genome Institute"/>
            <person name="Copeland A."/>
            <person name="Lucas S."/>
            <person name="Lapidus A."/>
            <person name="Barry K."/>
            <person name="Glavina del Rio T."/>
            <person name="Dalin E."/>
            <person name="Tice H."/>
            <person name="Pitluck S."/>
            <person name="Chertkov O."/>
            <person name="Brettin T."/>
            <person name="Bruce D."/>
            <person name="Detter J.C."/>
            <person name="Han C."/>
            <person name="Schmutz J."/>
            <person name="Larimer F."/>
            <person name="Land M."/>
            <person name="Hauser L."/>
            <person name="Kyrpides N."/>
            <person name="Kim E."/>
            <person name="Zhao J.-S.Z."/>
            <person name="Manno D."/>
            <person name="Hawari J."/>
            <person name="Richardson P."/>
        </authorList>
    </citation>
    <scope>NUCLEOTIDE SEQUENCE [LARGE SCALE GENOMIC DNA]</scope>
    <source>
        <strain evidence="2">ATCC 700345 / ANG-SQ1</strain>
    </source>
</reference>